<keyword evidence="17 18" id="KW-0132">Cell division</keyword>
<comment type="subcellular location">
    <subcellularLocation>
        <location evidence="2 17 18">Cytoplasm</location>
    </subcellularLocation>
</comment>
<keyword evidence="13 17" id="KW-0961">Cell wall biogenesis/degradation</keyword>
<evidence type="ECO:0000256" key="5">
    <source>
        <dbReference type="ARBA" id="ARBA00012212"/>
    </source>
</evidence>
<evidence type="ECO:0000256" key="3">
    <source>
        <dbReference type="ARBA" id="ARBA00004752"/>
    </source>
</evidence>
<evidence type="ECO:0000259" key="19">
    <source>
        <dbReference type="Pfam" id="PF02875"/>
    </source>
</evidence>
<comment type="function">
    <text evidence="1 17 18">Cell wall formation. Catalyzes the addition of glutamate to the nucleotide precursor UDP-N-acetylmuramoyl-L-alanine (UMA).</text>
</comment>
<evidence type="ECO:0000256" key="12">
    <source>
        <dbReference type="ARBA" id="ARBA00022984"/>
    </source>
</evidence>
<name>A0ABS5CE50_9BACL</name>
<dbReference type="Pfam" id="PF21799">
    <property type="entry name" value="MurD-like_N"/>
    <property type="match status" value="1"/>
</dbReference>
<dbReference type="EMBL" id="JAGKSP010000006">
    <property type="protein sequence ID" value="MBP3964244.1"/>
    <property type="molecule type" value="Genomic_DNA"/>
</dbReference>
<dbReference type="SUPFAM" id="SSF53623">
    <property type="entry name" value="MurD-like peptide ligases, catalytic domain"/>
    <property type="match status" value="1"/>
</dbReference>
<feature type="binding site" evidence="17">
    <location>
        <begin position="119"/>
        <end position="125"/>
    </location>
    <ligand>
        <name>ATP</name>
        <dbReference type="ChEBI" id="CHEBI:30616"/>
    </ligand>
</feature>
<evidence type="ECO:0000313" key="22">
    <source>
        <dbReference type="Proteomes" id="UP000673394"/>
    </source>
</evidence>
<sequence>MKHPSLYKDQQVVVIGLARSGVSVAKIFHKLGAIVTVNDMKERHLSPEADELDALGVSVICGSHPADLIDANTALVVKNPGIPYTSAPVKQAVELGIEVVTEVEVAYLLSPAPIIGITGSNGKTTTTTWLGELLEAAGLNPIVAGNIGTPLCEAAQTATSEDWIVAELSSFQLKGTTEFRPRISMLLNVVETHLDYHGGMEDYVASKAKLFANQTPEDTAILNADDPVCRELMHAGTIRARILPFSTTKELTYGLCVIPPFPADLTEPVGDVNRQIVWRDEQGQSHTIIPVDEVGLPGRHNTANALAAIAACIAAGASIQTLTEPLRQFRGVEHRLEFVRNHNGIAYYNNSKATNGTATIIALRSFQGRRIVLIAGGLDRGSDYMELLPHFRDQVKAVVALGETRGKIAEVARRAGLTTIKVVEPVEDAESTLRLAVREAAALAEPGDTVLLSPACASWDMFKSYEERGRIFKESAHNL</sequence>
<keyword evidence="9 17" id="KW-0547">Nucleotide-binding</keyword>
<dbReference type="PANTHER" id="PTHR43692">
    <property type="entry name" value="UDP-N-ACETYLMURAMOYLALANINE--D-GLUTAMATE LIGASE"/>
    <property type="match status" value="1"/>
</dbReference>
<accession>A0ABS5CE50</accession>
<evidence type="ECO:0000256" key="7">
    <source>
        <dbReference type="ARBA" id="ARBA00022490"/>
    </source>
</evidence>
<dbReference type="HAMAP" id="MF_00639">
    <property type="entry name" value="MurD"/>
    <property type="match status" value="1"/>
</dbReference>
<keyword evidence="11 17" id="KW-0133">Cell shape</keyword>
<organism evidence="21 22">
    <name type="scientific">Paenibacillus lignilyticus</name>
    <dbReference type="NCBI Taxonomy" id="1172615"/>
    <lineage>
        <taxon>Bacteria</taxon>
        <taxon>Bacillati</taxon>
        <taxon>Bacillota</taxon>
        <taxon>Bacilli</taxon>
        <taxon>Bacillales</taxon>
        <taxon>Paenibacillaceae</taxon>
        <taxon>Paenibacillus</taxon>
    </lineage>
</organism>
<keyword evidence="8 17" id="KW-0436">Ligase</keyword>
<dbReference type="EC" id="6.3.2.9" evidence="5 17"/>
<evidence type="ECO:0000256" key="18">
    <source>
        <dbReference type="RuleBase" id="RU003664"/>
    </source>
</evidence>
<dbReference type="Pfam" id="PF02875">
    <property type="entry name" value="Mur_ligase_C"/>
    <property type="match status" value="1"/>
</dbReference>
<evidence type="ECO:0000256" key="8">
    <source>
        <dbReference type="ARBA" id="ARBA00022598"/>
    </source>
</evidence>
<evidence type="ECO:0000256" key="15">
    <source>
        <dbReference type="ARBA" id="ARBA00032324"/>
    </source>
</evidence>
<dbReference type="Gene3D" id="3.40.50.720">
    <property type="entry name" value="NAD(P)-binding Rossmann-like Domain"/>
    <property type="match status" value="1"/>
</dbReference>
<dbReference type="InterPro" id="IPR036615">
    <property type="entry name" value="Mur_ligase_C_dom_sf"/>
</dbReference>
<evidence type="ECO:0000256" key="2">
    <source>
        <dbReference type="ARBA" id="ARBA00004496"/>
    </source>
</evidence>
<gene>
    <name evidence="17" type="primary">murD</name>
    <name evidence="21" type="ORF">I8J30_16120</name>
</gene>
<evidence type="ECO:0000256" key="4">
    <source>
        <dbReference type="ARBA" id="ARBA00010416"/>
    </source>
</evidence>
<dbReference type="SUPFAM" id="SSF53244">
    <property type="entry name" value="MurD-like peptide ligases, peptide-binding domain"/>
    <property type="match status" value="1"/>
</dbReference>
<evidence type="ECO:0000256" key="6">
    <source>
        <dbReference type="ARBA" id="ARBA00015655"/>
    </source>
</evidence>
<dbReference type="Gene3D" id="3.40.1190.10">
    <property type="entry name" value="Mur-like, catalytic domain"/>
    <property type="match status" value="1"/>
</dbReference>
<evidence type="ECO:0000256" key="11">
    <source>
        <dbReference type="ARBA" id="ARBA00022960"/>
    </source>
</evidence>
<evidence type="ECO:0000256" key="17">
    <source>
        <dbReference type="HAMAP-Rule" id="MF_00639"/>
    </source>
</evidence>
<evidence type="ECO:0000256" key="10">
    <source>
        <dbReference type="ARBA" id="ARBA00022840"/>
    </source>
</evidence>
<evidence type="ECO:0000256" key="16">
    <source>
        <dbReference type="ARBA" id="ARBA00047632"/>
    </source>
</evidence>
<evidence type="ECO:0000256" key="13">
    <source>
        <dbReference type="ARBA" id="ARBA00023316"/>
    </source>
</evidence>
<dbReference type="InterPro" id="IPR036565">
    <property type="entry name" value="Mur-like_cat_sf"/>
</dbReference>
<reference evidence="21 22" key="1">
    <citation type="submission" date="2021-04" db="EMBL/GenBank/DDBJ databases">
        <title>Paenibacillus sp. DLE-14 whole genome sequence.</title>
        <authorList>
            <person name="Ham Y.J."/>
        </authorList>
    </citation>
    <scope>NUCLEOTIDE SEQUENCE [LARGE SCALE GENOMIC DNA]</scope>
    <source>
        <strain evidence="21 22">DLE-14</strain>
    </source>
</reference>
<keyword evidence="10 17" id="KW-0067">ATP-binding</keyword>
<protein>
    <recommendedName>
        <fullName evidence="6 17">UDP-N-acetylmuramoylalanine--D-glutamate ligase</fullName>
        <ecNumber evidence="5 17">6.3.2.9</ecNumber>
    </recommendedName>
    <alternativeName>
        <fullName evidence="15 17">D-glutamic acid-adding enzyme</fullName>
    </alternativeName>
    <alternativeName>
        <fullName evidence="14 17">UDP-N-acetylmuramoyl-L-alanyl-D-glutamate synthetase</fullName>
    </alternativeName>
</protein>
<proteinExistence type="inferred from homology"/>
<keyword evidence="12 17" id="KW-0573">Peptidoglycan synthesis</keyword>
<dbReference type="InterPro" id="IPR013221">
    <property type="entry name" value="Mur_ligase_cen"/>
</dbReference>
<comment type="similarity">
    <text evidence="4 17">Belongs to the MurCDEF family.</text>
</comment>
<dbReference type="Pfam" id="PF08245">
    <property type="entry name" value="Mur_ligase_M"/>
    <property type="match status" value="1"/>
</dbReference>
<evidence type="ECO:0000256" key="1">
    <source>
        <dbReference type="ARBA" id="ARBA00002734"/>
    </source>
</evidence>
<evidence type="ECO:0000259" key="20">
    <source>
        <dbReference type="Pfam" id="PF08245"/>
    </source>
</evidence>
<dbReference type="PANTHER" id="PTHR43692:SF1">
    <property type="entry name" value="UDP-N-ACETYLMURAMOYLALANINE--D-GLUTAMATE LIGASE"/>
    <property type="match status" value="1"/>
</dbReference>
<dbReference type="InterPro" id="IPR005762">
    <property type="entry name" value="MurD"/>
</dbReference>
<keyword evidence="7 17" id="KW-0963">Cytoplasm</keyword>
<evidence type="ECO:0000256" key="14">
    <source>
        <dbReference type="ARBA" id="ARBA00030398"/>
    </source>
</evidence>
<dbReference type="Gene3D" id="3.90.190.20">
    <property type="entry name" value="Mur ligase, C-terminal domain"/>
    <property type="match status" value="1"/>
</dbReference>
<dbReference type="SUPFAM" id="SSF51984">
    <property type="entry name" value="MurCD N-terminal domain"/>
    <property type="match status" value="1"/>
</dbReference>
<dbReference type="RefSeq" id="WP_210659402.1">
    <property type="nucleotide sequence ID" value="NZ_JAGKSP010000006.1"/>
</dbReference>
<dbReference type="Proteomes" id="UP000673394">
    <property type="component" value="Unassembled WGS sequence"/>
</dbReference>
<keyword evidence="17 18" id="KW-0131">Cell cycle</keyword>
<dbReference type="GO" id="GO:0008764">
    <property type="term" value="F:UDP-N-acetylmuramoylalanine-D-glutamate ligase activity"/>
    <property type="evidence" value="ECO:0007669"/>
    <property type="project" value="UniProtKB-EC"/>
</dbReference>
<comment type="catalytic activity">
    <reaction evidence="16 17 18">
        <text>UDP-N-acetyl-alpha-D-muramoyl-L-alanine + D-glutamate + ATP = UDP-N-acetyl-alpha-D-muramoyl-L-alanyl-D-glutamate + ADP + phosphate + H(+)</text>
        <dbReference type="Rhea" id="RHEA:16429"/>
        <dbReference type="ChEBI" id="CHEBI:15378"/>
        <dbReference type="ChEBI" id="CHEBI:29986"/>
        <dbReference type="ChEBI" id="CHEBI:30616"/>
        <dbReference type="ChEBI" id="CHEBI:43474"/>
        <dbReference type="ChEBI" id="CHEBI:83898"/>
        <dbReference type="ChEBI" id="CHEBI:83900"/>
        <dbReference type="ChEBI" id="CHEBI:456216"/>
        <dbReference type="EC" id="6.3.2.9"/>
    </reaction>
</comment>
<dbReference type="NCBIfam" id="TIGR01087">
    <property type="entry name" value="murD"/>
    <property type="match status" value="1"/>
</dbReference>
<evidence type="ECO:0000256" key="9">
    <source>
        <dbReference type="ARBA" id="ARBA00022741"/>
    </source>
</evidence>
<comment type="pathway">
    <text evidence="3 17 18">Cell wall biogenesis; peptidoglycan biosynthesis.</text>
</comment>
<feature type="domain" description="Mur ligase C-terminal" evidence="19">
    <location>
        <begin position="334"/>
        <end position="456"/>
    </location>
</feature>
<comment type="caution">
    <text evidence="21">The sequence shown here is derived from an EMBL/GenBank/DDBJ whole genome shotgun (WGS) entry which is preliminary data.</text>
</comment>
<keyword evidence="22" id="KW-1185">Reference proteome</keyword>
<dbReference type="InterPro" id="IPR004101">
    <property type="entry name" value="Mur_ligase_C"/>
</dbReference>
<feature type="domain" description="Mur ligase central" evidence="20">
    <location>
        <begin position="117"/>
        <end position="312"/>
    </location>
</feature>
<evidence type="ECO:0000313" key="21">
    <source>
        <dbReference type="EMBL" id="MBP3964244.1"/>
    </source>
</evidence>